<dbReference type="PANTHER" id="PTHR13251:SF3">
    <property type="entry name" value="TRAFFICKING PROTEIN PARTICLE COMPLEX SUBUNIT 10"/>
    <property type="match status" value="1"/>
</dbReference>
<dbReference type="Proteomes" id="UP001162131">
    <property type="component" value="Unassembled WGS sequence"/>
</dbReference>
<dbReference type="Pfam" id="PF23036">
    <property type="entry name" value="TRAPPC10_1st"/>
    <property type="match status" value="1"/>
</dbReference>
<protein>
    <recommendedName>
        <fullName evidence="1">TRAPPC10/Trs130 N-terminal domain-containing protein</fullName>
    </recommendedName>
</protein>
<dbReference type="PANTHER" id="PTHR13251">
    <property type="entry name" value="EPILEPSY HOLOPROSENCEPHALY CANDIDATE 1/TMEM1"/>
    <property type="match status" value="1"/>
</dbReference>
<evidence type="ECO:0000313" key="3">
    <source>
        <dbReference type="Proteomes" id="UP001162131"/>
    </source>
</evidence>
<dbReference type="AlphaFoldDB" id="A0AAU9J6G7"/>
<dbReference type="InterPro" id="IPR045126">
    <property type="entry name" value="TRAPPC10/Trs130"/>
</dbReference>
<dbReference type="GO" id="GO:0006891">
    <property type="term" value="P:intra-Golgi vesicle-mediated transport"/>
    <property type="evidence" value="ECO:0007669"/>
    <property type="project" value="TreeGrafter"/>
</dbReference>
<proteinExistence type="predicted"/>
<dbReference type="GO" id="GO:0034498">
    <property type="term" value="P:early endosome to Golgi transport"/>
    <property type="evidence" value="ECO:0007669"/>
    <property type="project" value="TreeGrafter"/>
</dbReference>
<dbReference type="GO" id="GO:1990071">
    <property type="term" value="C:TRAPPII protein complex"/>
    <property type="evidence" value="ECO:0007669"/>
    <property type="project" value="InterPro"/>
</dbReference>
<dbReference type="InterPro" id="IPR056913">
    <property type="entry name" value="TRAPPC10/Trs130_N"/>
</dbReference>
<evidence type="ECO:0000259" key="1">
    <source>
        <dbReference type="Pfam" id="PF23036"/>
    </source>
</evidence>
<evidence type="ECO:0000313" key="2">
    <source>
        <dbReference type="EMBL" id="CAG9321301.1"/>
    </source>
</evidence>
<feature type="domain" description="TRAPPC10/Trs130 N-terminal" evidence="1">
    <location>
        <begin position="1"/>
        <end position="291"/>
    </location>
</feature>
<keyword evidence="3" id="KW-1185">Reference proteome</keyword>
<reference evidence="2" key="1">
    <citation type="submission" date="2021-09" db="EMBL/GenBank/DDBJ databases">
        <authorList>
            <consortium name="AG Swart"/>
            <person name="Singh M."/>
            <person name="Singh A."/>
            <person name="Seah K."/>
            <person name="Emmerich C."/>
        </authorList>
    </citation>
    <scope>NUCLEOTIDE SEQUENCE</scope>
    <source>
        <strain evidence="2">ATCC30299</strain>
    </source>
</reference>
<dbReference type="EMBL" id="CAJZBQ010000028">
    <property type="protein sequence ID" value="CAG9321301.1"/>
    <property type="molecule type" value="Genomic_DNA"/>
</dbReference>
<comment type="caution">
    <text evidence="2">The sequence shown here is derived from an EMBL/GenBank/DDBJ whole genome shotgun (WGS) entry which is preliminary data.</text>
</comment>
<sequence length="1042" mass="120462">MEIQTLQVAYHDEANIWSSIEGNLKSFLPLANISCLVNQVDQPLPPLNLKFVPSKEIIWETNIEDSFQKPYLWICIFVCDDIELFKSETKYKLGDLISFVISKQLEWLVLYVPTIEEIPKKKHRSYMKIYDNIQNFLFATFGVRQCVKLYNSTNKQFFWQEQLEDNTISYFSEFLISMSKSLGCSLNSRIKGYIENLDQPLDFTHLVLSKDGLALIYAMIGMFLESKACYDNILEFLDNFTKKSLPPISSESINNNEITTEDFRTHIKLSTADELIIRKYIFANQKRLLNRREYFVQLGESCVSYINTLIQVFSPFEEEYLKKCGELWIYKNSFAIAEQLYENIQSLSDEDYTKTSLKENIVDLLQISKSRLERLGIVIFGINGIIPSLEDFKSFLFDLSSHALENRKSSVEIFQDDEEEEEYPGKVSEITSKTKYQEILLEMTGKLYNCSTEKRLSNFYKVEHGILLTKKHRYEEGAKVLSSANLEEWTGLEYIALSHLFQCYLKSFKYSEGLETAIKMCKNSKYLSEREVTKIWKSIVQISQVSPQIVIQSMSIFKVNLVVNSHRLKQGDFLIATCSLYNYLSCDVNPNQIIAMFSYNENHQEMYLKAEQGTLYPGQNSFNLTGVVWFHGKLTSSVLLIDINNARFEVSMNNIIVQVEENTRSVTLIHKVPSLLVYDQEQLLAVEISTRQESIQDGVLDLQDSKILCSTNCADCISYSSDGKTSFKLPMKNCKIELRELPPQSRTFIILEIIAWRPRETSTSPKSRSSRLSIGSLGKSINGSIKSSVLSRLNTCSETHNFTAILRYSKNGQMREEISHSELSYVEPVRVTKNFYKREGKCFLQLIILNCARISLEILQWEFSGCRIEYDPNPQNQRLRTAQQLHMIFIITDIEKPVVYIQYCAVRKNDSRMHVDPIIDNKMRYQTFTMKKELLPEEVAIIRCSEPVFYGKPCLIYITIFTNKTVKVRIECSKYWEFPPECNGTFEGPIEDELAMEIIPRQAGTVELPEIVVWVNGKQVRVEGIFKVFIFPGSFIAAEKNV</sequence>
<accession>A0AAU9J6G7</accession>
<organism evidence="2 3">
    <name type="scientific">Blepharisma stoltei</name>
    <dbReference type="NCBI Taxonomy" id="1481888"/>
    <lineage>
        <taxon>Eukaryota</taxon>
        <taxon>Sar</taxon>
        <taxon>Alveolata</taxon>
        <taxon>Ciliophora</taxon>
        <taxon>Postciliodesmatophora</taxon>
        <taxon>Heterotrichea</taxon>
        <taxon>Heterotrichida</taxon>
        <taxon>Blepharismidae</taxon>
        <taxon>Blepharisma</taxon>
    </lineage>
</organism>
<gene>
    <name evidence="2" type="ORF">BSTOLATCC_MIC28586</name>
</gene>
<dbReference type="GO" id="GO:0005829">
    <property type="term" value="C:cytosol"/>
    <property type="evidence" value="ECO:0007669"/>
    <property type="project" value="GOC"/>
</dbReference>
<name>A0AAU9J6G7_9CILI</name>